<dbReference type="GO" id="GO:0016810">
    <property type="term" value="F:hydrolase activity, acting on carbon-nitrogen (but not peptide) bonds"/>
    <property type="evidence" value="ECO:0007669"/>
    <property type="project" value="InterPro"/>
</dbReference>
<evidence type="ECO:0000256" key="1">
    <source>
        <dbReference type="ARBA" id="ARBA00009820"/>
    </source>
</evidence>
<dbReference type="OrthoDB" id="9758793at2"/>
<feature type="domain" description="Amidohydrolase-related" evidence="3">
    <location>
        <begin position="964"/>
        <end position="1053"/>
    </location>
</feature>
<dbReference type="InterPro" id="IPR011042">
    <property type="entry name" value="6-blade_b-propeller_TolB-like"/>
</dbReference>
<dbReference type="SUPFAM" id="SSF51338">
    <property type="entry name" value="Composite domain of metallo-dependent hydrolases"/>
    <property type="match status" value="1"/>
</dbReference>
<dbReference type="Gene3D" id="2.30.40.10">
    <property type="entry name" value="Urease, subunit C, domain 1"/>
    <property type="match status" value="1"/>
</dbReference>
<keyword evidence="2" id="KW-0732">Signal</keyword>
<comment type="similarity">
    <text evidence="1">Belongs to the TolB family.</text>
</comment>
<gene>
    <name evidence="4" type="ORF">HYN04_08385</name>
</gene>
<name>A0A2Z3HY67_9CAUL</name>
<dbReference type="Gene3D" id="3.20.20.140">
    <property type="entry name" value="Metal-dependent hydrolases"/>
    <property type="match status" value="1"/>
</dbReference>
<evidence type="ECO:0000313" key="4">
    <source>
        <dbReference type="EMBL" id="AWM77779.1"/>
    </source>
</evidence>
<dbReference type="Proteomes" id="UP000247763">
    <property type="component" value="Chromosome"/>
</dbReference>
<dbReference type="RefSeq" id="WP_110450346.1">
    <property type="nucleotide sequence ID" value="NZ_CP029479.1"/>
</dbReference>
<dbReference type="Gene3D" id="2.120.10.30">
    <property type="entry name" value="TolB, C-terminal domain"/>
    <property type="match status" value="2"/>
</dbReference>
<proteinExistence type="inferred from homology"/>
<dbReference type="InterPro" id="IPR011059">
    <property type="entry name" value="Metal-dep_hydrolase_composite"/>
</dbReference>
<feature type="chain" id="PRO_5016287962" evidence="2">
    <location>
        <begin position="28"/>
        <end position="1100"/>
    </location>
</feature>
<dbReference type="SUPFAM" id="SSF82171">
    <property type="entry name" value="DPP6 N-terminal domain-like"/>
    <property type="match status" value="2"/>
</dbReference>
<dbReference type="Pfam" id="PF07676">
    <property type="entry name" value="PD40"/>
    <property type="match status" value="5"/>
</dbReference>
<dbReference type="PANTHER" id="PTHR36842:SF1">
    <property type="entry name" value="PROTEIN TOLB"/>
    <property type="match status" value="1"/>
</dbReference>
<dbReference type="Pfam" id="PF01979">
    <property type="entry name" value="Amidohydro_1"/>
    <property type="match status" value="1"/>
</dbReference>
<evidence type="ECO:0000256" key="2">
    <source>
        <dbReference type="SAM" id="SignalP"/>
    </source>
</evidence>
<keyword evidence="5" id="KW-1185">Reference proteome</keyword>
<dbReference type="InterPro" id="IPR006680">
    <property type="entry name" value="Amidohydro-rel"/>
</dbReference>
<protein>
    <submittedName>
        <fullName evidence="4">Amidohydrolase</fullName>
    </submittedName>
</protein>
<dbReference type="PANTHER" id="PTHR36842">
    <property type="entry name" value="PROTEIN TOLB HOMOLOG"/>
    <property type="match status" value="1"/>
</dbReference>
<dbReference type="InterPro" id="IPR011659">
    <property type="entry name" value="WD40"/>
</dbReference>
<accession>A0A2Z3HY67</accession>
<keyword evidence="4" id="KW-0378">Hydrolase</keyword>
<dbReference type="EMBL" id="CP029479">
    <property type="protein sequence ID" value="AWM77779.1"/>
    <property type="molecule type" value="Genomic_DNA"/>
</dbReference>
<organism evidence="4 5">
    <name type="scientific">Phenylobacterium parvum</name>
    <dbReference type="NCBI Taxonomy" id="2201350"/>
    <lineage>
        <taxon>Bacteria</taxon>
        <taxon>Pseudomonadati</taxon>
        <taxon>Pseudomonadota</taxon>
        <taxon>Alphaproteobacteria</taxon>
        <taxon>Caulobacterales</taxon>
        <taxon>Caulobacteraceae</taxon>
        <taxon>Phenylobacterium</taxon>
    </lineage>
</organism>
<dbReference type="Gene3D" id="2.120.10.60">
    <property type="entry name" value="Tricorn protease N-terminal domain"/>
    <property type="match status" value="1"/>
</dbReference>
<sequence>MKTIARTASRLALAVGLAAALPAAAHAQEAKDAPKWDVAAPPGMKVREVPIAVEEGTWMNLDVSPDGRTLVFDLLGDIYTLPISGGVPTRISEGLPYETQPRFSPDGRRIAFTSDRGGGDNIWIMNRDGSDKRQLTQESFRLMNQPSWSPDGQYIVAKKHFTTQRSLGTGEVWMYHVSGGDGVLLVKRPSEQHQKELGEPIFAPDGRHVYFTLNTTPGPIFEYAQNSNTQLFAIDRYDLSTGKTERVIGGEGGAVRPTPSPDGKWIAYVRREATQPRLYVRNLATGEDRKVYDALDMDMQETWAVTGVYPNLAWTPDSASVVVWAAGKLNRIDLASGTSRVIPFRISDTRGLIDPPRPPVAVAPDVFETKMPRGASVSPDGRSVVFETLGKLWIKPMTGGEPRRLTRDDAAMEAYPSWSADGRKLVYVRWTDAGLGEVRIIAATGGKSTALTPAGHYARPRFSPDGGIVVFEKDRGGYLSSPRGSAETGVYRVAATGGEIARVTESGGNAQFGVPSDRIFVMEGDPKESRLVSVDLNGEARRVHARGELVNDYRVSPDGRFLAFRQNYQAYVTPMTPGAQEVSLSPKGGALPVVKVSGDGADWIHWSEGGKRLNWSLGPTVFSADRAAMFADAPLAKGAKAPKFEPPKAGVSLSMRMTADKPTGRIAIVGARVVTMKGADGGVIEDGVVLVERDRIKAVGRRGEVAIPPGTPTLDATGKTVIPGLIDAHAHGPYGIDEITPQANWAEMVNLALGVTTRHDPSSSARTVFPALEMTRTGAILGPRTFSTAEIVYGARQAGVYAQIDSYEDALAHVRRLKAQGAHSLKNYNQPRRDQRQQVTAAALAEGMRSVAEGGSLFGFDMTLIADGNTTVEHNLPLGVIYEDVLQFFSQSKTGYTPTLVVTYGGPAGDPYWRSHTEVWKHPLLQKHEPAAILTAANARREIAPEGDYKDDDSAREAAKLARRGVPVSIGAHGQEPGIAAHWELWSFVRGGMTPVEALRTGTIEAARSLGYDGDIGSLEPGKLADLVVLDADPTQDIRNSDKVSKVMIGGRLLDAATLNEELTGARKRPAYWWEGADGAQGYMGPAGGGAGAHSDQDDG</sequence>
<dbReference type="KEGG" id="phb:HYN04_08385"/>
<evidence type="ECO:0000259" key="3">
    <source>
        <dbReference type="Pfam" id="PF01979"/>
    </source>
</evidence>
<dbReference type="InterPro" id="IPR032466">
    <property type="entry name" value="Metal_Hydrolase"/>
</dbReference>
<dbReference type="AlphaFoldDB" id="A0A2Z3HY67"/>
<dbReference type="SUPFAM" id="SSF51556">
    <property type="entry name" value="Metallo-dependent hydrolases"/>
    <property type="match status" value="1"/>
</dbReference>
<reference evidence="5" key="1">
    <citation type="submission" date="2018-05" db="EMBL/GenBank/DDBJ databases">
        <title>Genome sequencing of Phenylobacterium sp. HYN0004.</title>
        <authorList>
            <person name="Yi H."/>
            <person name="Baek C."/>
        </authorList>
    </citation>
    <scope>NUCLEOTIDE SEQUENCE [LARGE SCALE GENOMIC DNA]</scope>
    <source>
        <strain evidence="5">HYN0004</strain>
    </source>
</reference>
<feature type="signal peptide" evidence="2">
    <location>
        <begin position="1"/>
        <end position="27"/>
    </location>
</feature>
<evidence type="ECO:0000313" key="5">
    <source>
        <dbReference type="Proteomes" id="UP000247763"/>
    </source>
</evidence>